<gene>
    <name evidence="3" type="ORF">BQ4739_LOCUS2044</name>
</gene>
<organism evidence="3 4">
    <name type="scientific">Tetradesmus obliquus</name>
    <name type="common">Green alga</name>
    <name type="synonym">Acutodesmus obliquus</name>
    <dbReference type="NCBI Taxonomy" id="3088"/>
    <lineage>
        <taxon>Eukaryota</taxon>
        <taxon>Viridiplantae</taxon>
        <taxon>Chlorophyta</taxon>
        <taxon>core chlorophytes</taxon>
        <taxon>Chlorophyceae</taxon>
        <taxon>CS clade</taxon>
        <taxon>Sphaeropleales</taxon>
        <taxon>Scenedesmaceae</taxon>
        <taxon>Tetradesmus</taxon>
    </lineage>
</organism>
<evidence type="ECO:0000313" key="4">
    <source>
        <dbReference type="Proteomes" id="UP000256970"/>
    </source>
</evidence>
<accession>A0A383V9B0</accession>
<protein>
    <submittedName>
        <fullName evidence="3">Uncharacterized protein</fullName>
    </submittedName>
</protein>
<keyword evidence="4" id="KW-1185">Reference proteome</keyword>
<name>A0A383V9B0_TETOB</name>
<feature type="region of interest" description="Disordered" evidence="2">
    <location>
        <begin position="371"/>
        <end position="396"/>
    </location>
</feature>
<feature type="coiled-coil region" evidence="1">
    <location>
        <begin position="2"/>
        <end position="36"/>
    </location>
</feature>
<evidence type="ECO:0000256" key="1">
    <source>
        <dbReference type="SAM" id="Coils"/>
    </source>
</evidence>
<reference evidence="3 4" key="1">
    <citation type="submission" date="2016-10" db="EMBL/GenBank/DDBJ databases">
        <authorList>
            <person name="Cai Z."/>
        </authorList>
    </citation>
    <scope>NUCLEOTIDE SEQUENCE [LARGE SCALE GENOMIC DNA]</scope>
</reference>
<evidence type="ECO:0000313" key="3">
    <source>
        <dbReference type="EMBL" id="SZX61530.1"/>
    </source>
</evidence>
<proteinExistence type="predicted"/>
<keyword evidence="1" id="KW-0175">Coiled coil</keyword>
<dbReference type="AlphaFoldDB" id="A0A383V9B0"/>
<sequence length="396" mass="42592">MCDLLEHVIRRLQELRQQHREQWQQLQGQQQQQQQQQQQVPGLNSDEAALVLSSAPLSYLQARGGKLAGLERLCSMQCIQEAAGASMITAQLQKALDVFCTPHWMGAFRLCPEPAAAACSSSTGVVRLLLGLPAAARISADQLALCLDKVLVQCADNVLCEALLEELMCSAGRLLDPLQPQALSRLMQHCLRRQTGRGMVACMQLLCRDPAAQQLPASSVFKLLLSALKLRQGPFTVLRVAQMLSQLPAAAQLAADEVAELLSAAMDSESMANRIFINPADTVGQAVHVLCGLPGAHGLQTLQVLQFLEAAILESYYQAIRALCALPGARELQPEQRAALLAVGKVVGCRLDTMMPLVQLPLVPQLAVGGSSSSSSSSRQLLDEQLPSAHFSAGDP</sequence>
<evidence type="ECO:0000256" key="2">
    <source>
        <dbReference type="SAM" id="MobiDB-lite"/>
    </source>
</evidence>
<dbReference type="EMBL" id="FNXT01000153">
    <property type="protein sequence ID" value="SZX61530.1"/>
    <property type="molecule type" value="Genomic_DNA"/>
</dbReference>
<dbReference type="Proteomes" id="UP000256970">
    <property type="component" value="Unassembled WGS sequence"/>
</dbReference>